<dbReference type="EMBL" id="BPQJ01000004">
    <property type="protein sequence ID" value="GJD61079.1"/>
    <property type="molecule type" value="Genomic_DNA"/>
</dbReference>
<dbReference type="Proteomes" id="UP001055286">
    <property type="component" value="Unassembled WGS sequence"/>
</dbReference>
<proteinExistence type="predicted"/>
<gene>
    <name evidence="2" type="ORF">MPEAHAMD_1219</name>
</gene>
<keyword evidence="3" id="KW-1185">Reference proteome</keyword>
<evidence type="ECO:0000313" key="3">
    <source>
        <dbReference type="Proteomes" id="UP001055286"/>
    </source>
</evidence>
<dbReference type="AlphaFoldDB" id="A0AA37H894"/>
<dbReference type="RefSeq" id="WP_309296443.1">
    <property type="nucleotide sequence ID" value="NZ_BPQJ01000004.1"/>
</dbReference>
<reference evidence="2" key="2">
    <citation type="submission" date="2021-08" db="EMBL/GenBank/DDBJ databases">
        <authorList>
            <person name="Tani A."/>
            <person name="Ola A."/>
            <person name="Ogura Y."/>
            <person name="Katsura K."/>
            <person name="Hayashi T."/>
        </authorList>
    </citation>
    <scope>NUCLEOTIDE SEQUENCE</scope>
    <source>
        <strain evidence="2">JCM 32048</strain>
    </source>
</reference>
<sequence length="56" mass="5912">MARLKSAEPALRASGVAALYLFGSHARDEARDDSDIDVFVDPAPGVAFGFLPFMAA</sequence>
<protein>
    <recommendedName>
        <fullName evidence="1">Polymerase nucleotidyl transferase domain-containing protein</fullName>
    </recommendedName>
</protein>
<dbReference type="InterPro" id="IPR043519">
    <property type="entry name" value="NT_sf"/>
</dbReference>
<reference evidence="2" key="1">
    <citation type="journal article" date="2016" name="Front. Microbiol.">
        <title>Genome Sequence of the Piezophilic, Mesophilic Sulfate-Reducing Bacterium Desulfovibrio indicus J2T.</title>
        <authorList>
            <person name="Cao J."/>
            <person name="Maignien L."/>
            <person name="Shao Z."/>
            <person name="Alain K."/>
            <person name="Jebbar M."/>
        </authorList>
    </citation>
    <scope>NUCLEOTIDE SEQUENCE</scope>
    <source>
        <strain evidence="2">JCM 32048</strain>
    </source>
</reference>
<feature type="domain" description="Polymerase nucleotidyl transferase" evidence="1">
    <location>
        <begin position="14"/>
        <end position="40"/>
    </location>
</feature>
<organism evidence="2 3">
    <name type="scientific">Methylobacterium frigidaeris</name>
    <dbReference type="NCBI Taxonomy" id="2038277"/>
    <lineage>
        <taxon>Bacteria</taxon>
        <taxon>Pseudomonadati</taxon>
        <taxon>Pseudomonadota</taxon>
        <taxon>Alphaproteobacteria</taxon>
        <taxon>Hyphomicrobiales</taxon>
        <taxon>Methylobacteriaceae</taxon>
        <taxon>Methylobacterium</taxon>
    </lineage>
</organism>
<dbReference type="GO" id="GO:0016779">
    <property type="term" value="F:nucleotidyltransferase activity"/>
    <property type="evidence" value="ECO:0007669"/>
    <property type="project" value="InterPro"/>
</dbReference>
<dbReference type="InterPro" id="IPR002934">
    <property type="entry name" value="Polymerase_NTP_transf_dom"/>
</dbReference>
<dbReference type="Pfam" id="PF01909">
    <property type="entry name" value="NTP_transf_2"/>
    <property type="match status" value="1"/>
</dbReference>
<evidence type="ECO:0000259" key="1">
    <source>
        <dbReference type="Pfam" id="PF01909"/>
    </source>
</evidence>
<dbReference type="CDD" id="cd05403">
    <property type="entry name" value="NT_KNTase_like"/>
    <property type="match status" value="1"/>
</dbReference>
<dbReference type="Gene3D" id="3.30.460.10">
    <property type="entry name" value="Beta Polymerase, domain 2"/>
    <property type="match status" value="1"/>
</dbReference>
<dbReference type="SUPFAM" id="SSF81301">
    <property type="entry name" value="Nucleotidyltransferase"/>
    <property type="match status" value="1"/>
</dbReference>
<accession>A0AA37H894</accession>
<evidence type="ECO:0000313" key="2">
    <source>
        <dbReference type="EMBL" id="GJD61079.1"/>
    </source>
</evidence>
<name>A0AA37H894_9HYPH</name>
<comment type="caution">
    <text evidence="2">The sequence shown here is derived from an EMBL/GenBank/DDBJ whole genome shotgun (WGS) entry which is preliminary data.</text>
</comment>